<accession>F4PM38</accession>
<dbReference type="Pfam" id="PF05721">
    <property type="entry name" value="PhyH"/>
    <property type="match status" value="1"/>
</dbReference>
<keyword evidence="5" id="KW-1185">Reference proteome</keyword>
<dbReference type="OrthoDB" id="15830at2759"/>
<dbReference type="SUPFAM" id="SSF51197">
    <property type="entry name" value="Clavaminate synthase-like"/>
    <property type="match status" value="1"/>
</dbReference>
<name>F4PM38_CACFS</name>
<evidence type="ECO:0000313" key="5">
    <source>
        <dbReference type="Proteomes" id="UP000007797"/>
    </source>
</evidence>
<organism evidence="4 5">
    <name type="scientific">Cavenderia fasciculata</name>
    <name type="common">Slime mold</name>
    <name type="synonym">Dictyostelium fasciculatum</name>
    <dbReference type="NCBI Taxonomy" id="261658"/>
    <lineage>
        <taxon>Eukaryota</taxon>
        <taxon>Amoebozoa</taxon>
        <taxon>Evosea</taxon>
        <taxon>Eumycetozoa</taxon>
        <taxon>Dictyostelia</taxon>
        <taxon>Acytosteliales</taxon>
        <taxon>Cavenderiaceae</taxon>
        <taxon>Cavenderia</taxon>
    </lineage>
</organism>
<keyword evidence="3" id="KW-0408">Iron</keyword>
<evidence type="ECO:0000256" key="2">
    <source>
        <dbReference type="ARBA" id="ARBA00022723"/>
    </source>
</evidence>
<dbReference type="PANTHER" id="PTHR20883">
    <property type="entry name" value="PHYTANOYL-COA DIOXYGENASE DOMAIN CONTAINING 1"/>
    <property type="match status" value="1"/>
</dbReference>
<dbReference type="PANTHER" id="PTHR20883:SF15">
    <property type="entry name" value="PHYTANOYL-COA DIOXYGENASE DOMAIN-CONTAINING PROTEIN 1"/>
    <property type="match status" value="1"/>
</dbReference>
<comment type="cofactor">
    <cofactor evidence="1">
        <name>Fe cation</name>
        <dbReference type="ChEBI" id="CHEBI:24875"/>
    </cofactor>
</comment>
<protein>
    <recommendedName>
        <fullName evidence="6">Phytanoyl-CoA dioxygenase family protein</fullName>
    </recommendedName>
</protein>
<evidence type="ECO:0000313" key="4">
    <source>
        <dbReference type="EMBL" id="EGG22741.1"/>
    </source>
</evidence>
<reference evidence="5" key="1">
    <citation type="journal article" date="2011" name="Genome Res.">
        <title>Phylogeny-wide analysis of social amoeba genomes highlights ancient origins for complex intercellular communication.</title>
        <authorList>
            <person name="Heidel A.J."/>
            <person name="Lawal H.M."/>
            <person name="Felder M."/>
            <person name="Schilde C."/>
            <person name="Helps N.R."/>
            <person name="Tunggal B."/>
            <person name="Rivero F."/>
            <person name="John U."/>
            <person name="Schleicher M."/>
            <person name="Eichinger L."/>
            <person name="Platzer M."/>
            <person name="Noegel A.A."/>
            <person name="Schaap P."/>
            <person name="Gloeckner G."/>
        </authorList>
    </citation>
    <scope>NUCLEOTIDE SEQUENCE [LARGE SCALE GENOMIC DNA]</scope>
    <source>
        <strain evidence="5">SH3</strain>
    </source>
</reference>
<dbReference type="GO" id="GO:0046872">
    <property type="term" value="F:metal ion binding"/>
    <property type="evidence" value="ECO:0007669"/>
    <property type="project" value="UniProtKB-KW"/>
</dbReference>
<dbReference type="KEGG" id="dfa:DFA_04871"/>
<sequence length="288" mass="32666">MNNDQQFNISDKQKDEFKNNGFLLIDEILTKDEVESIACRVEPLFNEDYPKNILPDELNWRPNLSRNDTTRELANAFKCDPSFARVALSEKLGKVAADLMGWEGARLAQDDLFWKPIGGGPIKFHQDEPYLTFFNPVSVVTIWLALTDVSTENGTLEYVKGSHKWNTHSGMVKNFHVPPSYTKNLNEAAQKEGIEKPDVVPVVVPKGGCGIHHGLTWHGSGSNTSMKNERMAYALCFIPDKTKFKEKDVGFIYGRYKLHNSVEMEESFFPITYSKDGYKSESINSFIN</sequence>
<dbReference type="AlphaFoldDB" id="F4PM38"/>
<gene>
    <name evidence="4" type="ORF">DFA_04871</name>
</gene>
<dbReference type="GeneID" id="14875313"/>
<dbReference type="OMA" id="VWWVQLL"/>
<evidence type="ECO:0008006" key="6">
    <source>
        <dbReference type="Google" id="ProtNLM"/>
    </source>
</evidence>
<dbReference type="STRING" id="1054147.F4PM38"/>
<evidence type="ECO:0000256" key="1">
    <source>
        <dbReference type="ARBA" id="ARBA00001962"/>
    </source>
</evidence>
<dbReference type="InterPro" id="IPR008775">
    <property type="entry name" value="Phytyl_CoA_dOase-like"/>
</dbReference>
<dbReference type="RefSeq" id="XP_004360592.1">
    <property type="nucleotide sequence ID" value="XM_004360535.1"/>
</dbReference>
<keyword evidence="2" id="KW-0479">Metal-binding</keyword>
<dbReference type="EMBL" id="GL883008">
    <property type="protein sequence ID" value="EGG22741.1"/>
    <property type="molecule type" value="Genomic_DNA"/>
</dbReference>
<dbReference type="Proteomes" id="UP000007797">
    <property type="component" value="Unassembled WGS sequence"/>
</dbReference>
<proteinExistence type="predicted"/>
<evidence type="ECO:0000256" key="3">
    <source>
        <dbReference type="ARBA" id="ARBA00023004"/>
    </source>
</evidence>
<dbReference type="Gene3D" id="2.60.120.620">
    <property type="entry name" value="q2cbj1_9rhob like domain"/>
    <property type="match status" value="1"/>
</dbReference>